<gene>
    <name evidence="2" type="primary">SPOCK1</name>
    <name evidence="2" type="ORF">G0U57_007266</name>
</gene>
<protein>
    <submittedName>
        <fullName evidence="2">SPARC/osteonectin, cwcv and kazal like domains proteoglycan 1</fullName>
    </submittedName>
</protein>
<feature type="compositionally biased region" description="Basic and acidic residues" evidence="1">
    <location>
        <begin position="97"/>
        <end position="108"/>
    </location>
</feature>
<dbReference type="EMBL" id="JAHGAV010000001">
    <property type="protein sequence ID" value="KAG6941168.1"/>
    <property type="molecule type" value="Genomic_DNA"/>
</dbReference>
<dbReference type="OrthoDB" id="9218571at2759"/>
<dbReference type="Proteomes" id="UP000765507">
    <property type="component" value="Unassembled WGS sequence"/>
</dbReference>
<evidence type="ECO:0000256" key="1">
    <source>
        <dbReference type="SAM" id="MobiDB-lite"/>
    </source>
</evidence>
<keyword evidence="3" id="KW-1185">Reference proteome</keyword>
<feature type="region of interest" description="Disordered" evidence="1">
    <location>
        <begin position="1"/>
        <end position="51"/>
    </location>
</feature>
<evidence type="ECO:0000313" key="3">
    <source>
        <dbReference type="Proteomes" id="UP000765507"/>
    </source>
</evidence>
<name>A0A8T1TJC4_CHESE</name>
<sequence>AGRSRLGRSPRLSPTHQAGSEQRLHAERPGWPQVEGRHPEILPSHHNSGNFLDNDKWLSTVSQYEKDKYWNKFRDEVEDDYFRNWNPNKPFDQALDPSKDPCLKVKCS</sequence>
<proteinExistence type="predicted"/>
<comment type="caution">
    <text evidence="2">The sequence shown here is derived from an EMBL/GenBank/DDBJ whole genome shotgun (WGS) entry which is preliminary data.</text>
</comment>
<feature type="non-terminal residue" evidence="2">
    <location>
        <position position="1"/>
    </location>
</feature>
<feature type="region of interest" description="Disordered" evidence="1">
    <location>
        <begin position="88"/>
        <end position="108"/>
    </location>
</feature>
<accession>A0A8T1TJC4</accession>
<dbReference type="AlphaFoldDB" id="A0A8T1TJC4"/>
<evidence type="ECO:0000313" key="2">
    <source>
        <dbReference type="EMBL" id="KAG6941168.1"/>
    </source>
</evidence>
<feature type="non-terminal residue" evidence="2">
    <location>
        <position position="108"/>
    </location>
</feature>
<organism evidence="2 3">
    <name type="scientific">Chelydra serpentina</name>
    <name type="common">Snapping turtle</name>
    <name type="synonym">Testudo serpentina</name>
    <dbReference type="NCBI Taxonomy" id="8475"/>
    <lineage>
        <taxon>Eukaryota</taxon>
        <taxon>Metazoa</taxon>
        <taxon>Chordata</taxon>
        <taxon>Craniata</taxon>
        <taxon>Vertebrata</taxon>
        <taxon>Euteleostomi</taxon>
        <taxon>Archelosauria</taxon>
        <taxon>Testudinata</taxon>
        <taxon>Testudines</taxon>
        <taxon>Cryptodira</taxon>
        <taxon>Durocryptodira</taxon>
        <taxon>Americhelydia</taxon>
        <taxon>Chelydroidea</taxon>
        <taxon>Chelydridae</taxon>
        <taxon>Chelydra</taxon>
    </lineage>
</organism>
<reference evidence="2 3" key="1">
    <citation type="journal article" date="2020" name="G3 (Bethesda)">
        <title>Draft Genome of the Common Snapping Turtle, Chelydra serpentina, a Model for Phenotypic Plasticity in Reptiles.</title>
        <authorList>
            <person name="Das D."/>
            <person name="Singh S.K."/>
            <person name="Bierstedt J."/>
            <person name="Erickson A."/>
            <person name="Galli G.L.J."/>
            <person name="Crossley D.A. 2nd"/>
            <person name="Rhen T."/>
        </authorList>
    </citation>
    <scope>NUCLEOTIDE SEQUENCE [LARGE SCALE GENOMIC DNA]</scope>
    <source>
        <strain evidence="2">KW</strain>
    </source>
</reference>